<keyword evidence="3" id="KW-1185">Reference proteome</keyword>
<feature type="compositionally biased region" description="Pro residues" evidence="1">
    <location>
        <begin position="228"/>
        <end position="240"/>
    </location>
</feature>
<dbReference type="OrthoDB" id="10371159at2759"/>
<gene>
    <name evidence="2" type="ORF">SPRG_18461</name>
</gene>
<dbReference type="VEuPathDB" id="FungiDB:SPRG_18461"/>
<sequence length="298" mass="32778">MSDEADVWSHGDEDQDDDDGVEDEAADDGEVDDDDGGANLFDAFEAFHLQASKRIAVLLQLTNDKIHAVSDAAHPTPCLTNADDDCYRHWSEGAPYLRVTGHGMLHPPLAAEELPECIPPVVVATKTHLPPRAVCLEVAGTAMLLSANEGLDWNDEEVFASDGVLDEPLYEHHLPDEASDSTNDLVSPRTSLVQQMHDAFLERLWLQTVIQCDPILRQVLQPLREPALPTPPPSPTPSPTPAKDDQDEFDLHGNVLTSVTCHVLPSTPRLATRRHYSPSRPHVLPLFEPRTCHTPTCL</sequence>
<evidence type="ECO:0000313" key="3">
    <source>
        <dbReference type="Proteomes" id="UP000030745"/>
    </source>
</evidence>
<feature type="region of interest" description="Disordered" evidence="1">
    <location>
        <begin position="1"/>
        <end position="37"/>
    </location>
</feature>
<organism evidence="2 3">
    <name type="scientific">Saprolegnia parasitica (strain CBS 223.65)</name>
    <dbReference type="NCBI Taxonomy" id="695850"/>
    <lineage>
        <taxon>Eukaryota</taxon>
        <taxon>Sar</taxon>
        <taxon>Stramenopiles</taxon>
        <taxon>Oomycota</taxon>
        <taxon>Saprolegniomycetes</taxon>
        <taxon>Saprolegniales</taxon>
        <taxon>Saprolegniaceae</taxon>
        <taxon>Saprolegnia</taxon>
    </lineage>
</organism>
<dbReference type="KEGG" id="spar:SPRG_18461"/>
<feature type="compositionally biased region" description="Acidic residues" evidence="1">
    <location>
        <begin position="13"/>
        <end position="36"/>
    </location>
</feature>
<dbReference type="AlphaFoldDB" id="A0A067BD00"/>
<name>A0A067BD00_SAPPC</name>
<evidence type="ECO:0000313" key="2">
    <source>
        <dbReference type="EMBL" id="KDO16003.1"/>
    </source>
</evidence>
<proteinExistence type="predicted"/>
<dbReference type="GeneID" id="24139986"/>
<dbReference type="EMBL" id="KK584405">
    <property type="protein sequence ID" value="KDO16003.1"/>
    <property type="molecule type" value="Genomic_DNA"/>
</dbReference>
<reference evidence="2 3" key="1">
    <citation type="journal article" date="2013" name="PLoS Genet.">
        <title>Distinctive expansion of potential virulence genes in the genome of the oomycete fish pathogen Saprolegnia parasitica.</title>
        <authorList>
            <person name="Jiang R.H."/>
            <person name="de Bruijn I."/>
            <person name="Haas B.J."/>
            <person name="Belmonte R."/>
            <person name="Lobach L."/>
            <person name="Christie J."/>
            <person name="van den Ackerveken G."/>
            <person name="Bottin A."/>
            <person name="Bulone V."/>
            <person name="Diaz-Moreno S.M."/>
            <person name="Dumas B."/>
            <person name="Fan L."/>
            <person name="Gaulin E."/>
            <person name="Govers F."/>
            <person name="Grenville-Briggs L.J."/>
            <person name="Horner N.R."/>
            <person name="Levin J.Z."/>
            <person name="Mammella M."/>
            <person name="Meijer H.J."/>
            <person name="Morris P."/>
            <person name="Nusbaum C."/>
            <person name="Oome S."/>
            <person name="Phillips A.J."/>
            <person name="van Rooyen D."/>
            <person name="Rzeszutek E."/>
            <person name="Saraiva M."/>
            <person name="Secombes C.J."/>
            <person name="Seidl M.F."/>
            <person name="Snel B."/>
            <person name="Stassen J.H."/>
            <person name="Sykes S."/>
            <person name="Tripathy S."/>
            <person name="van den Berg H."/>
            <person name="Vega-Arreguin J.C."/>
            <person name="Wawra S."/>
            <person name="Young S.K."/>
            <person name="Zeng Q."/>
            <person name="Dieguez-Uribeondo J."/>
            <person name="Russ C."/>
            <person name="Tyler B.M."/>
            <person name="van West P."/>
        </authorList>
    </citation>
    <scope>NUCLEOTIDE SEQUENCE [LARGE SCALE GENOMIC DNA]</scope>
    <source>
        <strain evidence="2 3">CBS 223.65</strain>
    </source>
</reference>
<dbReference type="Proteomes" id="UP000030745">
    <property type="component" value="Unassembled WGS sequence"/>
</dbReference>
<feature type="region of interest" description="Disordered" evidence="1">
    <location>
        <begin position="225"/>
        <end position="248"/>
    </location>
</feature>
<dbReference type="OMA" id="RAICLEI"/>
<protein>
    <submittedName>
        <fullName evidence="2">Uncharacterized protein</fullName>
    </submittedName>
</protein>
<evidence type="ECO:0000256" key="1">
    <source>
        <dbReference type="SAM" id="MobiDB-lite"/>
    </source>
</evidence>
<dbReference type="RefSeq" id="XP_012213291.1">
    <property type="nucleotide sequence ID" value="XM_012357901.1"/>
</dbReference>
<accession>A0A067BD00</accession>